<dbReference type="InterPro" id="IPR008752">
    <property type="entry name" value="Peptidase_M11"/>
</dbReference>
<dbReference type="EMBL" id="BEGY01000015">
    <property type="protein sequence ID" value="GAX76122.1"/>
    <property type="molecule type" value="Genomic_DNA"/>
</dbReference>
<evidence type="ECO:0000256" key="2">
    <source>
        <dbReference type="SAM" id="SignalP"/>
    </source>
</evidence>
<reference evidence="4 5" key="1">
    <citation type="submission" date="2017-08" db="EMBL/GenBank/DDBJ databases">
        <title>Acidophilic green algal genome provides insights into adaptation to an acidic environment.</title>
        <authorList>
            <person name="Hirooka S."/>
            <person name="Hirose Y."/>
            <person name="Kanesaki Y."/>
            <person name="Higuchi S."/>
            <person name="Fujiwara T."/>
            <person name="Onuma R."/>
            <person name="Era A."/>
            <person name="Ohbayashi R."/>
            <person name="Uzuka A."/>
            <person name="Nozaki H."/>
            <person name="Yoshikawa H."/>
            <person name="Miyagishima S.Y."/>
        </authorList>
    </citation>
    <scope>NUCLEOTIDE SEQUENCE [LARGE SCALE GENOMIC DNA]</scope>
    <source>
        <strain evidence="4 5">NIES-2499</strain>
    </source>
</reference>
<gene>
    <name evidence="4" type="ORF">CEUSTIGMA_g3565.t1</name>
</gene>
<feature type="compositionally biased region" description="Basic residues" evidence="1">
    <location>
        <begin position="692"/>
        <end position="713"/>
    </location>
</feature>
<protein>
    <recommendedName>
        <fullName evidence="3">Peptidase M11 gametolysin domain-containing protein</fullName>
    </recommendedName>
</protein>
<feature type="domain" description="Peptidase M11 gametolysin" evidence="3">
    <location>
        <begin position="226"/>
        <end position="503"/>
    </location>
</feature>
<keyword evidence="2" id="KW-0732">Signal</keyword>
<feature type="compositionally biased region" description="Basic residues" evidence="1">
    <location>
        <begin position="655"/>
        <end position="667"/>
    </location>
</feature>
<dbReference type="OrthoDB" id="535741at2759"/>
<organism evidence="4 5">
    <name type="scientific">Chlamydomonas eustigma</name>
    <dbReference type="NCBI Taxonomy" id="1157962"/>
    <lineage>
        <taxon>Eukaryota</taxon>
        <taxon>Viridiplantae</taxon>
        <taxon>Chlorophyta</taxon>
        <taxon>core chlorophytes</taxon>
        <taxon>Chlorophyceae</taxon>
        <taxon>CS clade</taxon>
        <taxon>Chlamydomonadales</taxon>
        <taxon>Chlamydomonadaceae</taxon>
        <taxon>Chlamydomonas</taxon>
    </lineage>
</organism>
<dbReference type="Pfam" id="PF05548">
    <property type="entry name" value="Peptidase_M11"/>
    <property type="match status" value="1"/>
</dbReference>
<feature type="chain" id="PRO_5012400090" description="Peptidase M11 gametolysin domain-containing protein" evidence="2">
    <location>
        <begin position="21"/>
        <end position="920"/>
    </location>
</feature>
<feature type="compositionally biased region" description="Basic and acidic residues" evidence="1">
    <location>
        <begin position="793"/>
        <end position="804"/>
    </location>
</feature>
<dbReference type="AlphaFoldDB" id="A0A250WZT1"/>
<feature type="compositionally biased region" description="Basic residues" evidence="1">
    <location>
        <begin position="675"/>
        <end position="685"/>
    </location>
</feature>
<evidence type="ECO:0000313" key="5">
    <source>
        <dbReference type="Proteomes" id="UP000232323"/>
    </source>
</evidence>
<keyword evidence="5" id="KW-1185">Reference proteome</keyword>
<evidence type="ECO:0000256" key="1">
    <source>
        <dbReference type="SAM" id="MobiDB-lite"/>
    </source>
</evidence>
<feature type="region of interest" description="Disordered" evidence="1">
    <location>
        <begin position="785"/>
        <end position="814"/>
    </location>
</feature>
<accession>A0A250WZT1</accession>
<feature type="region of interest" description="Disordered" evidence="1">
    <location>
        <begin position="604"/>
        <end position="731"/>
    </location>
</feature>
<dbReference type="Proteomes" id="UP000232323">
    <property type="component" value="Unassembled WGS sequence"/>
</dbReference>
<proteinExistence type="predicted"/>
<sequence>MKYKIVLILSACILFYQCTGQFLSTEDSDANFEQEEIESIQKRASTDLQHSLTKSDVIWMTGNLIIRTLSHNDGTDSMAYLLRSKTENGNELVELKITASLLGRIIPGTQVTARGSVDYDTDDQKILIVSEIFPSALAHESITYQLSINDVSQDPYSAVSTSYSSSTSALNSENMNLEGTAAVANLPDANYGVANSADTAGTISAAISSGSPSTLWKQIRTVTNMSVLVMVAQVCEYPAAVTSPSFIEQVMFDGPGSFASTLEGYFSECSQGKAYLNRNNSRVVGNVILPCSYNGTTITYNTDSCSYSNNDAWHEYAQYYVQTVMGIDITPYQHRVLLLPFLFTTWTGCGWAGQGTLGPDQVSATGEYLSSKVWLSGEYWNTPMTYFHELGHTNYLHHSIQAGCQYCDLSCPMGGCCSIRCFNAPHNWQLGWGGPIATLRSQNFRSGSWITFNLPAQNTAFDNMIMVQPDWNPFYNNGTATYTWYISYRVNSGKYDQQIPGEYTFVTNIYWWDGQYQLMPIMTNWMAGVYDGQIFTNMTDMFSVRQVSGGSLGAVVQLCRMSQVQERSCDDGLDNDCNGLIDSEDPACIAVAAGKPVPKVLVQIEGSGAKPPPPDPIRPPQPPSLPALPGYPQGSYLEGINVASPPNLPPPHPSPKSKHPPPHPKPIHHSEKKGAQKSHSPKKKSPQPYHKTPTKKKKSPPPHKKKLPPHHPPPHTAHPPPLSSASRKALEASLQVQEHVALSAGNVLNVNPLLAADDSILNIGNVAQQEVWDFMSAAPGMNGGVAGATGHHRSSEDSHHKGEDDAVPYDGLDSEEQQDLGEGELHHEVNLYEHEEGMMAVEAEQAVDTLVSILPSEIGGAEALLQRLREKQRTGRPSAIYSQRPLVKWWQIEAKERGAHWLAEEPISFTEDEVDSQADL</sequence>
<feature type="signal peptide" evidence="2">
    <location>
        <begin position="1"/>
        <end position="20"/>
    </location>
</feature>
<feature type="compositionally biased region" description="Pro residues" evidence="1">
    <location>
        <begin position="610"/>
        <end position="626"/>
    </location>
</feature>
<evidence type="ECO:0000313" key="4">
    <source>
        <dbReference type="EMBL" id="GAX76122.1"/>
    </source>
</evidence>
<evidence type="ECO:0000259" key="3">
    <source>
        <dbReference type="Pfam" id="PF05548"/>
    </source>
</evidence>
<name>A0A250WZT1_9CHLO</name>
<comment type="caution">
    <text evidence="4">The sequence shown here is derived from an EMBL/GenBank/DDBJ whole genome shotgun (WGS) entry which is preliminary data.</text>
</comment>